<keyword evidence="12" id="KW-0238">DNA-binding</keyword>
<dbReference type="CDD" id="cd00086">
    <property type="entry name" value="homeodomain"/>
    <property type="match status" value="1"/>
</dbReference>
<evidence type="ECO:0000256" key="5">
    <source>
        <dbReference type="ARBA" id="ARBA00022679"/>
    </source>
</evidence>
<dbReference type="PANTHER" id="PTHR12560">
    <property type="entry name" value="LONGEVITY ASSURANCE FACTOR 1 LAG1"/>
    <property type="match status" value="1"/>
</dbReference>
<evidence type="ECO:0000256" key="1">
    <source>
        <dbReference type="ARBA" id="ARBA00004477"/>
    </source>
</evidence>
<dbReference type="PROSITE" id="PS50071">
    <property type="entry name" value="HOMEOBOX_2"/>
    <property type="match status" value="1"/>
</dbReference>
<evidence type="ECO:0000256" key="6">
    <source>
        <dbReference type="ARBA" id="ARBA00022692"/>
    </source>
</evidence>
<dbReference type="EMBL" id="CADEAL010004011">
    <property type="protein sequence ID" value="CAB1449336.1"/>
    <property type="molecule type" value="Genomic_DNA"/>
</dbReference>
<evidence type="ECO:0000256" key="10">
    <source>
        <dbReference type="ARBA" id="ARBA00023136"/>
    </source>
</evidence>
<evidence type="ECO:0000256" key="4">
    <source>
        <dbReference type="ARBA" id="ARBA00022516"/>
    </source>
</evidence>
<comment type="catalytic activity">
    <reaction evidence="11">
        <text>sphinganine + octadecanoyl-CoA = N-(octadecanoyl)-sphinganine + CoA + H(+)</text>
        <dbReference type="Rhea" id="RHEA:36547"/>
        <dbReference type="ChEBI" id="CHEBI:15378"/>
        <dbReference type="ChEBI" id="CHEBI:57287"/>
        <dbReference type="ChEBI" id="CHEBI:57394"/>
        <dbReference type="ChEBI" id="CHEBI:57817"/>
        <dbReference type="ChEBI" id="CHEBI:67033"/>
    </reaction>
    <physiologicalReaction direction="left-to-right" evidence="11">
        <dbReference type="Rhea" id="RHEA:36548"/>
    </physiologicalReaction>
</comment>
<dbReference type="Gene3D" id="1.10.10.60">
    <property type="entry name" value="Homeodomain-like"/>
    <property type="match status" value="1"/>
</dbReference>
<dbReference type="PROSITE" id="PS50922">
    <property type="entry name" value="TLC"/>
    <property type="match status" value="1"/>
</dbReference>
<dbReference type="InterPro" id="IPR006634">
    <property type="entry name" value="TLC-dom"/>
</dbReference>
<dbReference type="GO" id="GO:0005634">
    <property type="term" value="C:nucleus"/>
    <property type="evidence" value="ECO:0007669"/>
    <property type="project" value="UniProtKB-SubCell"/>
</dbReference>
<dbReference type="SUPFAM" id="SSF46689">
    <property type="entry name" value="Homeodomain-like"/>
    <property type="match status" value="1"/>
</dbReference>
<dbReference type="GO" id="GO:0003677">
    <property type="term" value="F:DNA binding"/>
    <property type="evidence" value="ECO:0007669"/>
    <property type="project" value="UniProtKB-UniRule"/>
</dbReference>
<dbReference type="Pfam" id="PF03798">
    <property type="entry name" value="TRAM_LAG1_CLN8"/>
    <property type="match status" value="1"/>
</dbReference>
<evidence type="ECO:0000256" key="15">
    <source>
        <dbReference type="SAM" id="Phobius"/>
    </source>
</evidence>
<keyword evidence="6 13" id="KW-0812">Transmembrane</keyword>
<comment type="caution">
    <text evidence="18">The sequence shown here is derived from an EMBL/GenBank/DDBJ whole genome shotgun (WGS) entry which is preliminary data.</text>
</comment>
<dbReference type="GO" id="GO:0005789">
    <property type="term" value="C:endoplasmic reticulum membrane"/>
    <property type="evidence" value="ECO:0007669"/>
    <property type="project" value="UniProtKB-SubCell"/>
</dbReference>
<sequence>MLYVEVSLLKTVRSLILISKAEVEPLVKLWKRRRREEEEEEKELVTHHKCRRGRSFSAFSCGGGNCFPVSSGGRRASTNMAALSAWFWNERFWLPHNVTWADLADPAPGVEYPKAGHMFAALPLALGIFTVRIFFERFIASTCAQSLHIQPGVGRRAQPNAVLEKVYTSITKSPDSRHLDGLSKQLDWDVRKLQRWFRHRRNQDKPSTHTKFCESMWRLTFYLCIFIYGFRFLLQSPWMWDTRHCWYGYPYQVMTPGLYHYYVTELAFYWSLMFSQFSDIKRKVRETSVALTFVIMFIHHLATVGLISFSYVNNMARVGSLVMCVHDASDFWLEAAKLANYAKYQRLCDFLFIVFSVVFFLTRLVIYPIWVLNSTMFESWDIVGPFPSWWVFNILLLVLQVLHIIWSYLISRIAVKAMLRGKVCNDVRSDIESSSEEDADTPTEGLKTSALSPKGENGTNGHCAASKAQAQNHNSW</sequence>
<feature type="DNA-binding region" description="Homeobox" evidence="12">
    <location>
        <begin position="165"/>
        <end position="208"/>
    </location>
</feature>
<feature type="transmembrane region" description="Helical" evidence="15">
    <location>
        <begin position="390"/>
        <end position="410"/>
    </location>
</feature>
<feature type="transmembrane region" description="Helical" evidence="15">
    <location>
        <begin position="289"/>
        <end position="312"/>
    </location>
</feature>
<comment type="subcellular location">
    <subcellularLocation>
        <location evidence="1">Endoplasmic reticulum membrane</location>
        <topology evidence="1">Multi-pass membrane protein</topology>
    </subcellularLocation>
    <subcellularLocation>
        <location evidence="12">Nucleus</location>
    </subcellularLocation>
</comment>
<evidence type="ECO:0000256" key="11">
    <source>
        <dbReference type="ARBA" id="ARBA00049036"/>
    </source>
</evidence>
<keyword evidence="12" id="KW-0371">Homeobox</keyword>
<comment type="pathway">
    <text evidence="2">Lipid metabolism; sphingolipid metabolism.</text>
</comment>
<evidence type="ECO:0000256" key="12">
    <source>
        <dbReference type="PROSITE-ProRule" id="PRU00108"/>
    </source>
</evidence>
<dbReference type="AlphaFoldDB" id="A0A9N7VJ28"/>
<evidence type="ECO:0000256" key="7">
    <source>
        <dbReference type="ARBA" id="ARBA00022824"/>
    </source>
</evidence>
<feature type="region of interest" description="Disordered" evidence="14">
    <location>
        <begin position="433"/>
        <end position="476"/>
    </location>
</feature>
<dbReference type="GO" id="GO:0050291">
    <property type="term" value="F:sphingosine N-acyltransferase activity"/>
    <property type="evidence" value="ECO:0007669"/>
    <property type="project" value="InterPro"/>
</dbReference>
<name>A0A9N7VJ28_PLEPL</name>
<feature type="transmembrane region" description="Helical" evidence="15">
    <location>
        <begin position="219"/>
        <end position="238"/>
    </location>
</feature>
<reference evidence="18" key="1">
    <citation type="submission" date="2020-03" db="EMBL/GenBank/DDBJ databases">
        <authorList>
            <person name="Weist P."/>
        </authorList>
    </citation>
    <scope>NUCLEOTIDE SEQUENCE</scope>
</reference>
<dbReference type="FunFam" id="1.10.10.60:FF:000020">
    <property type="entry name" value="Ceramide synthase 5"/>
    <property type="match status" value="1"/>
</dbReference>
<evidence type="ECO:0000256" key="2">
    <source>
        <dbReference type="ARBA" id="ARBA00004760"/>
    </source>
</evidence>
<evidence type="ECO:0000259" key="17">
    <source>
        <dbReference type="PROSITE" id="PS50922"/>
    </source>
</evidence>
<keyword evidence="10 13" id="KW-0472">Membrane</keyword>
<evidence type="ECO:0000256" key="3">
    <source>
        <dbReference type="ARBA" id="ARBA00004991"/>
    </source>
</evidence>
<keyword evidence="8 15" id="KW-1133">Transmembrane helix</keyword>
<dbReference type="GO" id="GO:0046513">
    <property type="term" value="P:ceramide biosynthetic process"/>
    <property type="evidence" value="ECO:0007669"/>
    <property type="project" value="InterPro"/>
</dbReference>
<dbReference type="Proteomes" id="UP001153269">
    <property type="component" value="Unassembled WGS sequence"/>
</dbReference>
<keyword evidence="19" id="KW-1185">Reference proteome</keyword>
<proteinExistence type="predicted"/>
<comment type="pathway">
    <text evidence="3">Sphingolipid metabolism.</text>
</comment>
<evidence type="ECO:0000259" key="16">
    <source>
        <dbReference type="PROSITE" id="PS50071"/>
    </source>
</evidence>
<feature type="transmembrane region" description="Helical" evidence="15">
    <location>
        <begin position="258"/>
        <end position="277"/>
    </location>
</feature>
<feature type="domain" description="TLC" evidence="17">
    <location>
        <begin position="210"/>
        <end position="419"/>
    </location>
</feature>
<dbReference type="SMART" id="SM00724">
    <property type="entry name" value="TLC"/>
    <property type="match status" value="1"/>
</dbReference>
<dbReference type="PANTHER" id="PTHR12560:SF8">
    <property type="entry name" value="CERAMIDE SYNTHASE 5"/>
    <property type="match status" value="1"/>
</dbReference>
<evidence type="ECO:0000313" key="19">
    <source>
        <dbReference type="Proteomes" id="UP001153269"/>
    </source>
</evidence>
<accession>A0A9N7VJ28</accession>
<dbReference type="InterPro" id="IPR016439">
    <property type="entry name" value="Lag1/Lac1-like"/>
</dbReference>
<dbReference type="InterPro" id="IPR001356">
    <property type="entry name" value="HD"/>
</dbReference>
<evidence type="ECO:0000256" key="13">
    <source>
        <dbReference type="PROSITE-ProRule" id="PRU00205"/>
    </source>
</evidence>
<keyword evidence="12" id="KW-0539">Nucleus</keyword>
<keyword evidence="5" id="KW-0808">Transferase</keyword>
<keyword evidence="7" id="KW-0256">Endoplasmic reticulum</keyword>
<gene>
    <name evidence="18" type="ORF">PLEPLA_LOCUS37017</name>
</gene>
<evidence type="ECO:0000256" key="9">
    <source>
        <dbReference type="ARBA" id="ARBA00023098"/>
    </source>
</evidence>
<organism evidence="18 19">
    <name type="scientific">Pleuronectes platessa</name>
    <name type="common">European plaice</name>
    <dbReference type="NCBI Taxonomy" id="8262"/>
    <lineage>
        <taxon>Eukaryota</taxon>
        <taxon>Metazoa</taxon>
        <taxon>Chordata</taxon>
        <taxon>Craniata</taxon>
        <taxon>Vertebrata</taxon>
        <taxon>Euteleostomi</taxon>
        <taxon>Actinopterygii</taxon>
        <taxon>Neopterygii</taxon>
        <taxon>Teleostei</taxon>
        <taxon>Neoteleostei</taxon>
        <taxon>Acanthomorphata</taxon>
        <taxon>Carangaria</taxon>
        <taxon>Pleuronectiformes</taxon>
        <taxon>Pleuronectoidei</taxon>
        <taxon>Pleuronectidae</taxon>
        <taxon>Pleuronectes</taxon>
    </lineage>
</organism>
<evidence type="ECO:0000313" key="18">
    <source>
        <dbReference type="EMBL" id="CAB1449336.1"/>
    </source>
</evidence>
<evidence type="ECO:0000256" key="8">
    <source>
        <dbReference type="ARBA" id="ARBA00022989"/>
    </source>
</evidence>
<feature type="transmembrane region" description="Helical" evidence="15">
    <location>
        <begin position="347"/>
        <end position="370"/>
    </location>
</feature>
<dbReference type="InterPro" id="IPR009057">
    <property type="entry name" value="Homeodomain-like_sf"/>
</dbReference>
<evidence type="ECO:0008006" key="20">
    <source>
        <dbReference type="Google" id="ProtNLM"/>
    </source>
</evidence>
<keyword evidence="9" id="KW-0443">Lipid metabolism</keyword>
<keyword evidence="4" id="KW-0444">Lipid biosynthesis</keyword>
<evidence type="ECO:0000256" key="14">
    <source>
        <dbReference type="SAM" id="MobiDB-lite"/>
    </source>
</evidence>
<protein>
    <recommendedName>
        <fullName evidence="20">Ceramide synthase 5</fullName>
    </recommendedName>
</protein>
<feature type="domain" description="Homeobox" evidence="16">
    <location>
        <begin position="163"/>
        <end position="207"/>
    </location>
</feature>